<accession>A0A418KMR3</accession>
<feature type="transmembrane region" description="Helical" evidence="2">
    <location>
        <begin position="151"/>
        <end position="168"/>
    </location>
</feature>
<dbReference type="OrthoDB" id="7698234at2"/>
<feature type="transmembrane region" description="Helical" evidence="2">
    <location>
        <begin position="116"/>
        <end position="139"/>
    </location>
</feature>
<protein>
    <submittedName>
        <fullName evidence="3">Low temperature requirement protein A</fullName>
    </submittedName>
</protein>
<keyword evidence="2" id="KW-0812">Transmembrane</keyword>
<evidence type="ECO:0000256" key="2">
    <source>
        <dbReference type="SAM" id="Phobius"/>
    </source>
</evidence>
<name>A0A418KMR3_9ACTN</name>
<proteinExistence type="predicted"/>
<dbReference type="Pfam" id="PF06772">
    <property type="entry name" value="LtrA"/>
    <property type="match status" value="1"/>
</dbReference>
<dbReference type="EMBL" id="QUAL01000175">
    <property type="protein sequence ID" value="RIQ20234.1"/>
    <property type="molecule type" value="Genomic_DNA"/>
</dbReference>
<feature type="transmembrane region" description="Helical" evidence="2">
    <location>
        <begin position="214"/>
        <end position="232"/>
    </location>
</feature>
<dbReference type="AlphaFoldDB" id="A0A418KMR3"/>
<feature type="transmembrane region" description="Helical" evidence="2">
    <location>
        <begin position="372"/>
        <end position="388"/>
    </location>
</feature>
<sequence>MSDATRDGQDALIPQIRIMRRSGREQRATFFELFFDLVYVFAVTQLSHHLLDTHLTWAGAAETAFMLVAVYWAWNYTTWMANWFDPETVPVRLVLTFVMLASLLMAVAIPEGFGDLALLFACTYSGLQIGRNLFVVLATPPGLFHQNFRQILAWSVLSAPLWVAGGVADDARWPLWLAALALDLAGPLARYWLPGAGTTPMSQWSIDGHHFAERFRLFVIIALGESIVLTGVTASNGEMNAETGLALGLSFLGSVALWWLYFSGASPVIARRIGNSTSEDVGALGRDIYTYLHVPIVAGIVLMAVGDELVVAHPDYDMETVGALAVLGGPALFLLGLAACGVRVKHPVGWPAIAAVLVLLAAVPVMAGQSGLVTAAFVVVVLGALAVVEHRRTAREPAGDDGEAPATGEVVDAP</sequence>
<dbReference type="PANTHER" id="PTHR36840">
    <property type="entry name" value="BLL5714 PROTEIN"/>
    <property type="match status" value="1"/>
</dbReference>
<evidence type="ECO:0000313" key="3">
    <source>
        <dbReference type="EMBL" id="RIQ20234.1"/>
    </source>
</evidence>
<dbReference type="Proteomes" id="UP000284057">
    <property type="component" value="Unassembled WGS sequence"/>
</dbReference>
<evidence type="ECO:0000256" key="1">
    <source>
        <dbReference type="SAM" id="MobiDB-lite"/>
    </source>
</evidence>
<feature type="transmembrane region" description="Helical" evidence="2">
    <location>
        <begin position="348"/>
        <end position="366"/>
    </location>
</feature>
<feature type="transmembrane region" description="Helical" evidence="2">
    <location>
        <begin position="29"/>
        <end position="51"/>
    </location>
</feature>
<feature type="transmembrane region" description="Helical" evidence="2">
    <location>
        <begin position="57"/>
        <end position="77"/>
    </location>
</feature>
<feature type="transmembrane region" description="Helical" evidence="2">
    <location>
        <begin position="244"/>
        <end position="262"/>
    </location>
</feature>
<feature type="transmembrane region" description="Helical" evidence="2">
    <location>
        <begin position="174"/>
        <end position="193"/>
    </location>
</feature>
<keyword evidence="2" id="KW-0472">Membrane</keyword>
<gene>
    <name evidence="3" type="ORF">DY240_18700</name>
</gene>
<reference evidence="3 4" key="1">
    <citation type="submission" date="2018-09" db="EMBL/GenBank/DDBJ databases">
        <title>Isolation, diversity and antifungal activity of actinobacteria from wheat.</title>
        <authorList>
            <person name="Han C."/>
        </authorList>
    </citation>
    <scope>NUCLEOTIDE SEQUENCE [LARGE SCALE GENOMIC DNA]</scope>
    <source>
        <strain evidence="3 4">NEAU-YY265</strain>
    </source>
</reference>
<evidence type="ECO:0000313" key="4">
    <source>
        <dbReference type="Proteomes" id="UP000284057"/>
    </source>
</evidence>
<feature type="region of interest" description="Disordered" evidence="1">
    <location>
        <begin position="394"/>
        <end position="414"/>
    </location>
</feature>
<keyword evidence="4" id="KW-1185">Reference proteome</keyword>
<keyword evidence="2" id="KW-1133">Transmembrane helix</keyword>
<feature type="transmembrane region" description="Helical" evidence="2">
    <location>
        <begin position="288"/>
        <end position="306"/>
    </location>
</feature>
<organism evidence="3 4">
    <name type="scientific">Jiangella rhizosphaerae</name>
    <dbReference type="NCBI Taxonomy" id="2293569"/>
    <lineage>
        <taxon>Bacteria</taxon>
        <taxon>Bacillati</taxon>
        <taxon>Actinomycetota</taxon>
        <taxon>Actinomycetes</taxon>
        <taxon>Jiangellales</taxon>
        <taxon>Jiangellaceae</taxon>
        <taxon>Jiangella</taxon>
    </lineage>
</organism>
<comment type="caution">
    <text evidence="3">The sequence shown here is derived from an EMBL/GenBank/DDBJ whole genome shotgun (WGS) entry which is preliminary data.</text>
</comment>
<dbReference type="InterPro" id="IPR010640">
    <property type="entry name" value="Low_temperature_requirement_A"/>
</dbReference>
<feature type="transmembrane region" description="Helical" evidence="2">
    <location>
        <begin position="321"/>
        <end position="341"/>
    </location>
</feature>
<feature type="transmembrane region" description="Helical" evidence="2">
    <location>
        <begin position="89"/>
        <end position="110"/>
    </location>
</feature>
<dbReference type="RefSeq" id="WP_119661358.1">
    <property type="nucleotide sequence ID" value="NZ_QUAL01000175.1"/>
</dbReference>
<dbReference type="PANTHER" id="PTHR36840:SF1">
    <property type="entry name" value="BLL5714 PROTEIN"/>
    <property type="match status" value="1"/>
</dbReference>